<dbReference type="EMBL" id="GBZX01001206">
    <property type="protein sequence ID" value="JAG91534.1"/>
    <property type="molecule type" value="mRNA"/>
</dbReference>
<feature type="chain" id="PRO_5002212725" evidence="1">
    <location>
        <begin position="26"/>
        <end position="80"/>
    </location>
</feature>
<name>A0A0C9S3A7_AMBAM</name>
<proteinExistence type="evidence at transcript level"/>
<evidence type="ECO:0000256" key="1">
    <source>
        <dbReference type="SAM" id="SignalP"/>
    </source>
</evidence>
<reference evidence="2" key="1">
    <citation type="journal article" date="2015" name="PLoS ONE">
        <title>An Insight into the Sialome of the Lone Star Tick, Amblyomma americanum, with a Glimpse on Its Time Dependent Gene Expression.</title>
        <authorList>
            <person name="Karim S."/>
            <person name="Ribeiro J.M."/>
        </authorList>
    </citation>
    <scope>NUCLEOTIDE SEQUENCE</scope>
    <source>
        <tissue evidence="2">Salivary gland</tissue>
    </source>
</reference>
<protein>
    <submittedName>
        <fullName evidence="2">Putative secreted protein</fullName>
    </submittedName>
</protein>
<feature type="signal peptide" evidence="1">
    <location>
        <begin position="1"/>
        <end position="25"/>
    </location>
</feature>
<organism evidence="2">
    <name type="scientific">Amblyomma americanum</name>
    <name type="common">Lone star tick</name>
    <dbReference type="NCBI Taxonomy" id="6943"/>
    <lineage>
        <taxon>Eukaryota</taxon>
        <taxon>Metazoa</taxon>
        <taxon>Ecdysozoa</taxon>
        <taxon>Arthropoda</taxon>
        <taxon>Chelicerata</taxon>
        <taxon>Arachnida</taxon>
        <taxon>Acari</taxon>
        <taxon>Parasitiformes</taxon>
        <taxon>Ixodida</taxon>
        <taxon>Ixodoidea</taxon>
        <taxon>Ixodidae</taxon>
        <taxon>Amblyomminae</taxon>
        <taxon>Amblyomma</taxon>
    </lineage>
</organism>
<dbReference type="AlphaFoldDB" id="A0A0C9S3A7"/>
<accession>A0A0C9S3A7</accession>
<evidence type="ECO:0000313" key="2">
    <source>
        <dbReference type="EMBL" id="JAG91534.1"/>
    </source>
</evidence>
<keyword evidence="1" id="KW-0732">Signal</keyword>
<sequence length="80" mass="8999">MTLNKLLSFALLAVTIVMMMGRCSAYHDNAFWQCYNAGPCYRYPNGTQQGCPPYCGCVSRRYYEGIYYGLGNCVALPQYG</sequence>